<proteinExistence type="predicted"/>
<dbReference type="InterPro" id="IPR032585">
    <property type="entry name" value="DUF4912"/>
</dbReference>
<keyword evidence="2" id="KW-1185">Reference proteome</keyword>
<dbReference type="KEGG" id="ock:EXM22_07885"/>
<evidence type="ECO:0000313" key="1">
    <source>
        <dbReference type="EMBL" id="QEN07912.1"/>
    </source>
</evidence>
<accession>A0A5C1QP05</accession>
<dbReference type="RefSeq" id="WP_149485992.1">
    <property type="nucleotide sequence ID" value="NZ_CP036150.1"/>
</dbReference>
<name>A0A5C1QP05_9SPIO</name>
<protein>
    <submittedName>
        <fullName evidence="1">DUF4912 domain-containing protein</fullName>
    </submittedName>
</protein>
<dbReference type="Pfam" id="PF16258">
    <property type="entry name" value="DUF4912"/>
    <property type="match status" value="1"/>
</dbReference>
<sequence>MTEERLFSFSYEQLLEISNRGNIFVTPGVDKETLISLLMDAFEEDRDEREELNNLAIQMEARKFSVSRDEELDLGQDDDLELPLRYNDTSATLLLRDPSWVFCYWDLEDKKVDEIQNSPGFQGLLLRVVELNTKEYSQDNVLDYFDIPIKFNDYRRYINLPSVDTCYCVEIRAVVEDKDYLITRSNSIETTREYVTAPRENDITHSDELIRMSGFSSEFGEAHGVSGYQEIPQRIIPIHDLLDEEQFND</sequence>
<evidence type="ECO:0000313" key="2">
    <source>
        <dbReference type="Proteomes" id="UP000324209"/>
    </source>
</evidence>
<dbReference type="EMBL" id="CP036150">
    <property type="protein sequence ID" value="QEN07912.1"/>
    <property type="molecule type" value="Genomic_DNA"/>
</dbReference>
<gene>
    <name evidence="1" type="ORF">EXM22_07885</name>
</gene>
<organism evidence="1 2">
    <name type="scientific">Oceanispirochaeta crateris</name>
    <dbReference type="NCBI Taxonomy" id="2518645"/>
    <lineage>
        <taxon>Bacteria</taxon>
        <taxon>Pseudomonadati</taxon>
        <taxon>Spirochaetota</taxon>
        <taxon>Spirochaetia</taxon>
        <taxon>Spirochaetales</taxon>
        <taxon>Spirochaetaceae</taxon>
        <taxon>Oceanispirochaeta</taxon>
    </lineage>
</organism>
<dbReference type="Proteomes" id="UP000324209">
    <property type="component" value="Chromosome"/>
</dbReference>
<dbReference type="AlphaFoldDB" id="A0A5C1QP05"/>
<dbReference type="OrthoDB" id="9812700at2"/>
<reference evidence="1 2" key="1">
    <citation type="submission" date="2019-02" db="EMBL/GenBank/DDBJ databases">
        <title>Complete Genome Sequence and Methylome Analysis of free living Spirochaetas.</title>
        <authorList>
            <person name="Fomenkov A."/>
            <person name="Dubinina G."/>
            <person name="Leshcheva N."/>
            <person name="Mikheeva N."/>
            <person name="Grabovich M."/>
            <person name="Vincze T."/>
            <person name="Roberts R.J."/>
        </authorList>
    </citation>
    <scope>NUCLEOTIDE SEQUENCE [LARGE SCALE GENOMIC DNA]</scope>
    <source>
        <strain evidence="1 2">K2</strain>
    </source>
</reference>